<proteinExistence type="predicted"/>
<dbReference type="PROSITE" id="PS50878">
    <property type="entry name" value="RT_POL"/>
    <property type="match status" value="1"/>
</dbReference>
<reference evidence="2" key="2">
    <citation type="submission" date="2021-03" db="UniProtKB">
        <authorList>
            <consortium name="Ensembl"/>
        </authorList>
    </citation>
    <scope>IDENTIFICATION</scope>
</reference>
<dbReference type="SUPFAM" id="SSF56672">
    <property type="entry name" value="DNA/RNA polymerases"/>
    <property type="match status" value="1"/>
</dbReference>
<sequence length="392" mass="44579">MYAFETFSLPETFSEATIVVIPKPGKDANLCTSYRPISLLNMEVKILAKVLAKRLAKVVSTLVEPDQTGFMPAKSTHFNLRRLFLNLQLPHENKGSRIIVSLDTAKAFDSIEWPYLWEVITRMGFGPSFVKWLKLLYSAPKAVVKVNGILSTPFHLTRGTRQGCPLSPLLFALAIEPMAIQVRHSQQIKGFIYKTIEEKISLYADDTLLYLADPYNSFDTVLEIIKSFGTFSGLQINWEKSIIFPLDDQVPVMADPECTLKIANTFKYLGITIHKEPAQFFTHNLHPLQNKFEDTLKFWTKLPLTLIGRINICKMIFLPKFLYQFTNTPCHIPKKALLEIDRTQSAFIWGNKSPTLSRSTLNAPQEQLGLASPNYELYYLAAQCAHIANWKV</sequence>
<protein>
    <recommendedName>
        <fullName evidence="1">Reverse transcriptase domain-containing protein</fullName>
    </recommendedName>
</protein>
<evidence type="ECO:0000259" key="1">
    <source>
        <dbReference type="PROSITE" id="PS50878"/>
    </source>
</evidence>
<dbReference type="InterPro" id="IPR000477">
    <property type="entry name" value="RT_dom"/>
</dbReference>
<reference evidence="2" key="1">
    <citation type="journal article" date="2010" name="Science">
        <title>The genome of the Western clawed frog Xenopus tropicalis.</title>
        <authorList>
            <person name="Hellsten U."/>
            <person name="Harland R.M."/>
            <person name="Gilchrist M.J."/>
            <person name="Hendrix D."/>
            <person name="Jurka J."/>
            <person name="Kapitonov V."/>
            <person name="Ovcharenko I."/>
            <person name="Putnam N.H."/>
            <person name="Shu S."/>
            <person name="Taher L."/>
            <person name="Blitz I.L."/>
            <person name="Blumberg B."/>
            <person name="Dichmann D.S."/>
            <person name="Dubchak I."/>
            <person name="Amaya E."/>
            <person name="Detter J.C."/>
            <person name="Fletcher R."/>
            <person name="Gerhard D.S."/>
            <person name="Goodstein D."/>
            <person name="Graves T."/>
            <person name="Grigoriev I.V."/>
            <person name="Grimwood J."/>
            <person name="Kawashima T."/>
            <person name="Lindquist E."/>
            <person name="Lucas S.M."/>
            <person name="Mead P.E."/>
            <person name="Mitros T."/>
            <person name="Ogino H."/>
            <person name="Ohta Y."/>
            <person name="Poliakov A.V."/>
            <person name="Pollet N."/>
            <person name="Robert J."/>
            <person name="Salamov A."/>
            <person name="Sater A.K."/>
            <person name="Schmutz J."/>
            <person name="Terry A."/>
            <person name="Vize P.D."/>
            <person name="Warren W.C."/>
            <person name="Wells D."/>
            <person name="Wills A."/>
            <person name="Wilson R.K."/>
            <person name="Zimmerman L.B."/>
            <person name="Zorn A.M."/>
            <person name="Grainger R."/>
            <person name="Grammer T."/>
            <person name="Khokha M.K."/>
            <person name="Richardson P.M."/>
            <person name="Rokhsar D.S."/>
        </authorList>
    </citation>
    <scope>NUCLEOTIDE SEQUENCE [LARGE SCALE GENOMIC DNA]</scope>
    <source>
        <strain evidence="2">Nigerian</strain>
    </source>
</reference>
<organism evidence="2">
    <name type="scientific">Xenopus tropicalis</name>
    <name type="common">Western clawed frog</name>
    <name type="synonym">Silurana tropicalis</name>
    <dbReference type="NCBI Taxonomy" id="8364"/>
    <lineage>
        <taxon>Eukaryota</taxon>
        <taxon>Metazoa</taxon>
        <taxon>Chordata</taxon>
        <taxon>Craniata</taxon>
        <taxon>Vertebrata</taxon>
        <taxon>Euteleostomi</taxon>
        <taxon>Amphibia</taxon>
        <taxon>Batrachia</taxon>
        <taxon>Anura</taxon>
        <taxon>Pipoidea</taxon>
        <taxon>Pipidae</taxon>
        <taxon>Xenopodinae</taxon>
        <taxon>Xenopus</taxon>
        <taxon>Silurana</taxon>
    </lineage>
</organism>
<accession>A0A803JDF7</accession>
<dbReference type="InParanoid" id="A0A803JDF7"/>
<dbReference type="GeneTree" id="ENSGT00940000163630"/>
<dbReference type="Pfam" id="PF00078">
    <property type="entry name" value="RVT_1"/>
    <property type="match status" value="1"/>
</dbReference>
<dbReference type="AlphaFoldDB" id="A0A803JDF7"/>
<dbReference type="PANTHER" id="PTHR31635">
    <property type="entry name" value="REVERSE TRANSCRIPTASE DOMAIN-CONTAINING PROTEIN-RELATED"/>
    <property type="match status" value="1"/>
</dbReference>
<dbReference type="CDD" id="cd01650">
    <property type="entry name" value="RT_nLTR_like"/>
    <property type="match status" value="1"/>
</dbReference>
<dbReference type="PANTHER" id="PTHR31635:SF196">
    <property type="entry name" value="REVERSE TRANSCRIPTASE DOMAIN-CONTAINING PROTEIN-RELATED"/>
    <property type="match status" value="1"/>
</dbReference>
<feature type="domain" description="Reverse transcriptase" evidence="1">
    <location>
        <begin position="2"/>
        <end position="273"/>
    </location>
</feature>
<evidence type="ECO:0000313" key="2">
    <source>
        <dbReference type="Ensembl" id="ENSXETP00000105930"/>
    </source>
</evidence>
<dbReference type="InterPro" id="IPR043502">
    <property type="entry name" value="DNA/RNA_pol_sf"/>
</dbReference>
<dbReference type="Ensembl" id="ENSXETT00000124067">
    <property type="protein sequence ID" value="ENSXETP00000105930"/>
    <property type="gene ID" value="ENSXETG00000044901"/>
</dbReference>
<name>A0A803JDF7_XENTR</name>